<name>G8QLY6_AZOOP</name>
<dbReference type="PROSITE" id="PS50104">
    <property type="entry name" value="TIR"/>
    <property type="match status" value="1"/>
</dbReference>
<dbReference type="GO" id="GO:0007165">
    <property type="term" value="P:signal transduction"/>
    <property type="evidence" value="ECO:0007669"/>
    <property type="project" value="InterPro"/>
</dbReference>
<dbReference type="InterPro" id="IPR035897">
    <property type="entry name" value="Toll_tir_struct_dom_sf"/>
</dbReference>
<dbReference type="Pfam" id="PF13676">
    <property type="entry name" value="TIR_2"/>
    <property type="match status" value="1"/>
</dbReference>
<dbReference type="SUPFAM" id="SSF52200">
    <property type="entry name" value="Toll/Interleukin receptor TIR domain"/>
    <property type="match status" value="1"/>
</dbReference>
<reference evidence="2 3" key="1">
    <citation type="journal article" date="2012" name="J. Bacteriol.">
        <title>Complete genome sequence of the anaerobic perchlorate-reducing bacterium Azospira suillum strain PS.</title>
        <authorList>
            <person name="Byrne-Bailey K.G."/>
            <person name="Coates J.D."/>
        </authorList>
    </citation>
    <scope>NUCLEOTIDE SEQUENCE [LARGE SCALE GENOMIC DNA]</scope>
    <source>
        <strain evidence="3">ATCC BAA-33 / DSM 13638 / PS</strain>
    </source>
</reference>
<dbReference type="SMART" id="SM00255">
    <property type="entry name" value="TIR"/>
    <property type="match status" value="1"/>
</dbReference>
<dbReference type="eggNOG" id="COG4886">
    <property type="taxonomic scope" value="Bacteria"/>
</dbReference>
<gene>
    <name evidence="2" type="ordered locus">Dsui_2416</name>
</gene>
<evidence type="ECO:0000313" key="3">
    <source>
        <dbReference type="Proteomes" id="UP000005633"/>
    </source>
</evidence>
<protein>
    <recommendedName>
        <fullName evidence="1">TIR domain-containing protein</fullName>
    </recommendedName>
</protein>
<dbReference type="EMBL" id="CP003153">
    <property type="protein sequence ID" value="AEV26776.1"/>
    <property type="molecule type" value="Genomic_DNA"/>
</dbReference>
<dbReference type="Proteomes" id="UP000005633">
    <property type="component" value="Chromosome"/>
</dbReference>
<accession>G8QLY6</accession>
<dbReference type="STRING" id="640081.Dsui_2416"/>
<dbReference type="HOGENOM" id="CLU_958856_0_0_4"/>
<dbReference type="OrthoDB" id="1426235at2"/>
<evidence type="ECO:0000313" key="2">
    <source>
        <dbReference type="EMBL" id="AEV26776.1"/>
    </source>
</evidence>
<evidence type="ECO:0000259" key="1">
    <source>
        <dbReference type="PROSITE" id="PS50104"/>
    </source>
</evidence>
<dbReference type="InterPro" id="IPR000157">
    <property type="entry name" value="TIR_dom"/>
</dbReference>
<dbReference type="RefSeq" id="WP_014237470.1">
    <property type="nucleotide sequence ID" value="NC_016616.1"/>
</dbReference>
<dbReference type="KEGG" id="dsu:Dsui_2416"/>
<organism evidence="2 3">
    <name type="scientific">Azospira oryzae (strain ATCC BAA-33 / DSM 13638 / PS)</name>
    <name type="common">Dechlorosoma suillum</name>
    <dbReference type="NCBI Taxonomy" id="640081"/>
    <lineage>
        <taxon>Bacteria</taxon>
        <taxon>Pseudomonadati</taxon>
        <taxon>Pseudomonadota</taxon>
        <taxon>Betaproteobacteria</taxon>
        <taxon>Rhodocyclales</taxon>
        <taxon>Rhodocyclaceae</taxon>
        <taxon>Azospira</taxon>
    </lineage>
</organism>
<proteinExistence type="predicted"/>
<sequence>MIDVSGDWSGHIAGTNNANVFVEFTQHGVQISGSARINDPVNGTAVYTVSGSVAGETLQAELHPDMNFFDKPNYQTLNVNGQTVTVKLDPASAHGIVTVNGKFHDASNIDGVWKSTIGTGGRVFLRKIESIEAKSSKVEYVTANKYKKVFISYSHKDSAHLERLRVHLKPLEKLGVVDVWDDTKIKVGDHWKKEIDTALHQAAIAVLIVSADFLASDFIIDNELPPILEKAQLDGTKIVPVILKPCRFSRDANLSRFQALNSPEKPVYGMNESEQEVIWDRLSQLIEAEIEN</sequence>
<dbReference type="Gene3D" id="3.40.50.10140">
    <property type="entry name" value="Toll/interleukin-1 receptor homology (TIR) domain"/>
    <property type="match status" value="1"/>
</dbReference>
<feature type="domain" description="TIR" evidence="1">
    <location>
        <begin position="145"/>
        <end position="286"/>
    </location>
</feature>
<dbReference type="AlphaFoldDB" id="G8QLY6"/>